<dbReference type="Gene3D" id="3.30.420.40">
    <property type="match status" value="1"/>
</dbReference>
<organism evidence="1 2">
    <name type="scientific">Aspergillus luchuensis (strain CBS 106.47)</name>
    <dbReference type="NCBI Taxonomy" id="1137211"/>
    <lineage>
        <taxon>Eukaryota</taxon>
        <taxon>Fungi</taxon>
        <taxon>Dikarya</taxon>
        <taxon>Ascomycota</taxon>
        <taxon>Pezizomycotina</taxon>
        <taxon>Eurotiomycetes</taxon>
        <taxon>Eurotiomycetidae</taxon>
        <taxon>Eurotiales</taxon>
        <taxon>Aspergillaceae</taxon>
        <taxon>Aspergillus</taxon>
        <taxon>Aspergillus subgen. Circumdati</taxon>
    </lineage>
</organism>
<evidence type="ECO:0000313" key="2">
    <source>
        <dbReference type="Proteomes" id="UP000184063"/>
    </source>
</evidence>
<protein>
    <submittedName>
        <fullName evidence="1">Uncharacterized protein</fullName>
    </submittedName>
</protein>
<evidence type="ECO:0000313" key="1">
    <source>
        <dbReference type="EMBL" id="OJZ92066.1"/>
    </source>
</evidence>
<name>A0A1M3TZ84_ASPLC</name>
<sequence length="534" mass="59159">MGGPRLVINIEFGASKTVVGYHVTTNGWNGLPAFLKIHDTHIIPTAIAYTPCGLSCCIGTDAQRRENCIYWIKHIFDDARILRDSDDELLKELVKSTWPQLPDRQREDPSLVVSDFLGKILGHLQSALKDDPTLNELPKHFIFTTPSTWSSFEHMKMKQAVYSAGFTSPQDATVSFTSEAEAVAVYAASEGGFNMGQLCETGDGVMVVDCGGSTADITTFLVDHKTPFGYQRLTAFTSNACGAVQLQSLVYAKALQQSRTSGPRTRSKAKLLPFAVWARQKFPYGLVSMPTNTGLLDAALRLIYNSFAIKIISHIRREIACANICAGCKVIKKLLLVGGLSGSAEISNAIQYACGNEFEIEFHQPHYDFRNIAVCIGGTLRGLMGPQLSFKFWRYYYLVDTNQQIIMIVSKGSPYDNEYTNRINITLPRSTDGALTILVVESAQQVNLLESLEDQTKIVGRIHCDLSQVPGDWQLLNVLVKYRATVRSEGQHLPPERLLHLAVHESEKCRMIWTVRMSIPVGTGLQGVFPRVSS</sequence>
<dbReference type="SUPFAM" id="SSF53067">
    <property type="entry name" value="Actin-like ATPase domain"/>
    <property type="match status" value="2"/>
</dbReference>
<dbReference type="PANTHER" id="PTHR42749">
    <property type="entry name" value="CELL SHAPE-DETERMINING PROTEIN MREB"/>
    <property type="match status" value="1"/>
</dbReference>
<dbReference type="PANTHER" id="PTHR42749:SF1">
    <property type="entry name" value="CELL SHAPE-DETERMINING PROTEIN MREB"/>
    <property type="match status" value="1"/>
</dbReference>
<gene>
    <name evidence="1" type="ORF">ASPFODRAFT_76661</name>
</gene>
<dbReference type="Proteomes" id="UP000184063">
    <property type="component" value="Unassembled WGS sequence"/>
</dbReference>
<dbReference type="VEuPathDB" id="FungiDB:ASPFODRAFT_76661"/>
<dbReference type="AlphaFoldDB" id="A0A1M3TZ84"/>
<dbReference type="CDD" id="cd10170">
    <property type="entry name" value="ASKHA_NBD_HSP70"/>
    <property type="match status" value="1"/>
</dbReference>
<dbReference type="EMBL" id="KV878236">
    <property type="protein sequence ID" value="OJZ92066.1"/>
    <property type="molecule type" value="Genomic_DNA"/>
</dbReference>
<proteinExistence type="predicted"/>
<reference evidence="2" key="1">
    <citation type="journal article" date="2017" name="Genome Biol.">
        <title>Comparative genomics reveals high biological diversity and specific adaptations in the industrially and medically important fungal genus Aspergillus.</title>
        <authorList>
            <person name="de Vries R.P."/>
            <person name="Riley R."/>
            <person name="Wiebenga A."/>
            <person name="Aguilar-Osorio G."/>
            <person name="Amillis S."/>
            <person name="Uchima C.A."/>
            <person name="Anderluh G."/>
            <person name="Asadollahi M."/>
            <person name="Askin M."/>
            <person name="Barry K."/>
            <person name="Battaglia E."/>
            <person name="Bayram O."/>
            <person name="Benocci T."/>
            <person name="Braus-Stromeyer S.A."/>
            <person name="Caldana C."/>
            <person name="Canovas D."/>
            <person name="Cerqueira G.C."/>
            <person name="Chen F."/>
            <person name="Chen W."/>
            <person name="Choi C."/>
            <person name="Clum A."/>
            <person name="Dos Santos R.A."/>
            <person name="Damasio A.R."/>
            <person name="Diallinas G."/>
            <person name="Emri T."/>
            <person name="Fekete E."/>
            <person name="Flipphi M."/>
            <person name="Freyberg S."/>
            <person name="Gallo A."/>
            <person name="Gournas C."/>
            <person name="Habgood R."/>
            <person name="Hainaut M."/>
            <person name="Harispe M.L."/>
            <person name="Henrissat B."/>
            <person name="Hilden K.S."/>
            <person name="Hope R."/>
            <person name="Hossain A."/>
            <person name="Karabika E."/>
            <person name="Karaffa L."/>
            <person name="Karanyi Z."/>
            <person name="Krasevec N."/>
            <person name="Kuo A."/>
            <person name="Kusch H."/>
            <person name="LaButti K."/>
            <person name="Lagendijk E.L."/>
            <person name="Lapidus A."/>
            <person name="Levasseur A."/>
            <person name="Lindquist E."/>
            <person name="Lipzen A."/>
            <person name="Logrieco A.F."/>
            <person name="MacCabe A."/>
            <person name="Maekelae M.R."/>
            <person name="Malavazi I."/>
            <person name="Melin P."/>
            <person name="Meyer V."/>
            <person name="Mielnichuk N."/>
            <person name="Miskei M."/>
            <person name="Molnar A.P."/>
            <person name="Mule G."/>
            <person name="Ngan C.Y."/>
            <person name="Orejas M."/>
            <person name="Orosz E."/>
            <person name="Ouedraogo J.P."/>
            <person name="Overkamp K.M."/>
            <person name="Park H.-S."/>
            <person name="Perrone G."/>
            <person name="Piumi F."/>
            <person name="Punt P.J."/>
            <person name="Ram A.F."/>
            <person name="Ramon A."/>
            <person name="Rauscher S."/>
            <person name="Record E."/>
            <person name="Riano-Pachon D.M."/>
            <person name="Robert V."/>
            <person name="Roehrig J."/>
            <person name="Ruller R."/>
            <person name="Salamov A."/>
            <person name="Salih N.S."/>
            <person name="Samson R.A."/>
            <person name="Sandor E."/>
            <person name="Sanguinetti M."/>
            <person name="Schuetze T."/>
            <person name="Sepcic K."/>
            <person name="Shelest E."/>
            <person name="Sherlock G."/>
            <person name="Sophianopoulou V."/>
            <person name="Squina F.M."/>
            <person name="Sun H."/>
            <person name="Susca A."/>
            <person name="Todd R.B."/>
            <person name="Tsang A."/>
            <person name="Unkles S.E."/>
            <person name="van de Wiele N."/>
            <person name="van Rossen-Uffink D."/>
            <person name="Oliveira J.V."/>
            <person name="Vesth T.C."/>
            <person name="Visser J."/>
            <person name="Yu J.-H."/>
            <person name="Zhou M."/>
            <person name="Andersen M.R."/>
            <person name="Archer D.B."/>
            <person name="Baker S.E."/>
            <person name="Benoit I."/>
            <person name="Brakhage A.A."/>
            <person name="Braus G.H."/>
            <person name="Fischer R."/>
            <person name="Frisvad J.C."/>
            <person name="Goldman G.H."/>
            <person name="Houbraken J."/>
            <person name="Oakley B."/>
            <person name="Pocsi I."/>
            <person name="Scazzocchio C."/>
            <person name="Seiboth B."/>
            <person name="vanKuyk P.A."/>
            <person name="Wortman J."/>
            <person name="Dyer P.S."/>
            <person name="Grigoriev I.V."/>
        </authorList>
    </citation>
    <scope>NUCLEOTIDE SEQUENCE [LARGE SCALE GENOMIC DNA]</scope>
    <source>
        <strain evidence="2">CBS 106.47</strain>
    </source>
</reference>
<dbReference type="InterPro" id="IPR043129">
    <property type="entry name" value="ATPase_NBD"/>
</dbReference>
<dbReference type="OrthoDB" id="4456212at2759"/>
<accession>A0A1M3TZ84</accession>